<keyword evidence="2" id="KW-0808">Transferase</keyword>
<dbReference type="InterPro" id="IPR006027">
    <property type="entry name" value="NusB_RsmB_TIM44"/>
</dbReference>
<dbReference type="InterPro" id="IPR035926">
    <property type="entry name" value="NusB-like_sf"/>
</dbReference>
<dbReference type="Pfam" id="PF01189">
    <property type="entry name" value="Methyltr_RsmB-F"/>
    <property type="match status" value="1"/>
</dbReference>
<evidence type="ECO:0000256" key="2">
    <source>
        <dbReference type="ARBA" id="ARBA00022679"/>
    </source>
</evidence>
<dbReference type="GO" id="GO:0003723">
    <property type="term" value="F:RNA binding"/>
    <property type="evidence" value="ECO:0007669"/>
    <property type="project" value="UniProtKB-KW"/>
</dbReference>
<evidence type="ECO:0000256" key="3">
    <source>
        <dbReference type="ARBA" id="ARBA00022691"/>
    </source>
</evidence>
<dbReference type="AlphaFoldDB" id="A0A6J6IE81"/>
<evidence type="ECO:0000259" key="5">
    <source>
        <dbReference type="PROSITE" id="PS51686"/>
    </source>
</evidence>
<dbReference type="Pfam" id="PF01029">
    <property type="entry name" value="NusB"/>
    <property type="match status" value="1"/>
</dbReference>
<evidence type="ECO:0000313" key="6">
    <source>
        <dbReference type="EMBL" id="CAB4622909.1"/>
    </source>
</evidence>
<keyword evidence="3" id="KW-0949">S-adenosyl-L-methionine</keyword>
<sequence length="455" mass="50046">MKFLDKPARKSFSAPKPDAPRLLAYDVLHEVNRNGGYSNLLLPKILSKSQMDERDKGFVTELVYGTLRMQGRHDWILAQASDRPWQEVDPALVDVARLGAHQLFEMRVPTHAAVSATVELGRKVLGESKASFLNAILRKVSQKSLDEYVSEIELIKDDFKRFSILYSHPEWIISAYLDQLGNLDEVRELLIANNIAPRPTLVSWPGLSTQNDLVDVGATVTPFSPYGAIFDGSPASLDLIVQRKAGVQDEGSQLVADIFSQVAADQGSWLDLCAGPGGKAALLSSIAKSKNIEFSANEISEVRAKLVRQVVQGAEVSTIDARELATLGKQYGAILADVPCTGLGALRRRPEVRWRRTVADLKSLVILQAEIIDSSIACLAPGGLLGYATCSPHLSETRINISEALKRHPDMEIVDLTAFIHPELRTSAVDRGALTLWTHRHNTDAMFLSVLRKKN</sequence>
<dbReference type="PANTHER" id="PTHR22807">
    <property type="entry name" value="NOP2 YEAST -RELATED NOL1/NOP2/FMU SUN DOMAIN-CONTAINING"/>
    <property type="match status" value="1"/>
</dbReference>
<evidence type="ECO:0000256" key="4">
    <source>
        <dbReference type="ARBA" id="ARBA00022884"/>
    </source>
</evidence>
<accession>A0A6J6IE81</accession>
<dbReference type="SUPFAM" id="SSF48013">
    <property type="entry name" value="NusB-like"/>
    <property type="match status" value="1"/>
</dbReference>
<dbReference type="InterPro" id="IPR023267">
    <property type="entry name" value="RCMT"/>
</dbReference>
<dbReference type="Gene3D" id="3.40.50.150">
    <property type="entry name" value="Vaccinia Virus protein VP39"/>
    <property type="match status" value="1"/>
</dbReference>
<gene>
    <name evidence="6" type="ORF">UFOPK1951_00374</name>
</gene>
<dbReference type="PANTHER" id="PTHR22807:SF53">
    <property type="entry name" value="RIBOSOMAL RNA SMALL SUBUNIT METHYLTRANSFERASE B-RELATED"/>
    <property type="match status" value="1"/>
</dbReference>
<feature type="domain" description="SAM-dependent MTase RsmB/NOP-type" evidence="5">
    <location>
        <begin position="172"/>
        <end position="454"/>
    </location>
</feature>
<reference evidence="6" key="1">
    <citation type="submission" date="2020-05" db="EMBL/GenBank/DDBJ databases">
        <authorList>
            <person name="Chiriac C."/>
            <person name="Salcher M."/>
            <person name="Ghai R."/>
            <person name="Kavagutti S V."/>
        </authorList>
    </citation>
    <scope>NUCLEOTIDE SEQUENCE</scope>
</reference>
<protein>
    <submittedName>
        <fullName evidence="6">Unannotated protein</fullName>
    </submittedName>
</protein>
<organism evidence="6">
    <name type="scientific">freshwater metagenome</name>
    <dbReference type="NCBI Taxonomy" id="449393"/>
    <lineage>
        <taxon>unclassified sequences</taxon>
        <taxon>metagenomes</taxon>
        <taxon>ecological metagenomes</taxon>
    </lineage>
</organism>
<proteinExistence type="predicted"/>
<keyword evidence="4" id="KW-0694">RNA-binding</keyword>
<name>A0A6J6IE81_9ZZZZ</name>
<evidence type="ECO:0000256" key="1">
    <source>
        <dbReference type="ARBA" id="ARBA00022603"/>
    </source>
</evidence>
<dbReference type="InterPro" id="IPR049560">
    <property type="entry name" value="MeTrfase_RsmB-F_NOP2_cat"/>
</dbReference>
<dbReference type="GO" id="GO:0006355">
    <property type="term" value="P:regulation of DNA-templated transcription"/>
    <property type="evidence" value="ECO:0007669"/>
    <property type="project" value="InterPro"/>
</dbReference>
<dbReference type="Gene3D" id="1.10.940.10">
    <property type="entry name" value="NusB-like"/>
    <property type="match status" value="1"/>
</dbReference>
<dbReference type="EMBL" id="CAEZVH010000028">
    <property type="protein sequence ID" value="CAB4622909.1"/>
    <property type="molecule type" value="Genomic_DNA"/>
</dbReference>
<dbReference type="GO" id="GO:0001510">
    <property type="term" value="P:RNA methylation"/>
    <property type="evidence" value="ECO:0007669"/>
    <property type="project" value="InterPro"/>
</dbReference>
<dbReference type="GO" id="GO:0008173">
    <property type="term" value="F:RNA methyltransferase activity"/>
    <property type="evidence" value="ECO:0007669"/>
    <property type="project" value="InterPro"/>
</dbReference>
<dbReference type="InterPro" id="IPR001678">
    <property type="entry name" value="MeTrfase_RsmB-F_NOP2_dom"/>
</dbReference>
<dbReference type="CDD" id="cd02440">
    <property type="entry name" value="AdoMet_MTases"/>
    <property type="match status" value="1"/>
</dbReference>
<keyword evidence="1" id="KW-0489">Methyltransferase</keyword>
<dbReference type="PROSITE" id="PS51686">
    <property type="entry name" value="SAM_MT_RSMB_NOP"/>
    <property type="match status" value="1"/>
</dbReference>
<dbReference type="InterPro" id="IPR029063">
    <property type="entry name" value="SAM-dependent_MTases_sf"/>
</dbReference>
<dbReference type="PRINTS" id="PR02008">
    <property type="entry name" value="RCMTFAMILY"/>
</dbReference>
<dbReference type="SUPFAM" id="SSF53335">
    <property type="entry name" value="S-adenosyl-L-methionine-dependent methyltransferases"/>
    <property type="match status" value="1"/>
</dbReference>